<organism evidence="4 5">
    <name type="scientific">Piscinibacter gummiphilus</name>
    <dbReference type="NCBI Taxonomy" id="946333"/>
    <lineage>
        <taxon>Bacteria</taxon>
        <taxon>Pseudomonadati</taxon>
        <taxon>Pseudomonadota</taxon>
        <taxon>Betaproteobacteria</taxon>
        <taxon>Burkholderiales</taxon>
        <taxon>Sphaerotilaceae</taxon>
        <taxon>Piscinibacter</taxon>
    </lineage>
</organism>
<proteinExistence type="predicted"/>
<name>A0A1W6LDC0_9BURK</name>
<dbReference type="Pfam" id="PF13181">
    <property type="entry name" value="TPR_8"/>
    <property type="match status" value="1"/>
</dbReference>
<keyword evidence="2 3" id="KW-0802">TPR repeat</keyword>
<dbReference type="KEGG" id="rgu:A4W93_21405"/>
<dbReference type="InterPro" id="IPR011990">
    <property type="entry name" value="TPR-like_helical_dom_sf"/>
</dbReference>
<dbReference type="PANTHER" id="PTHR44858">
    <property type="entry name" value="TETRATRICOPEPTIDE REPEAT PROTEIN 6"/>
    <property type="match status" value="1"/>
</dbReference>
<dbReference type="PANTHER" id="PTHR44858:SF1">
    <property type="entry name" value="UDP-N-ACETYLGLUCOSAMINE--PEPTIDE N-ACETYLGLUCOSAMINYLTRANSFERASE SPINDLY-RELATED"/>
    <property type="match status" value="1"/>
</dbReference>
<evidence type="ECO:0000256" key="2">
    <source>
        <dbReference type="ARBA" id="ARBA00022803"/>
    </source>
</evidence>
<evidence type="ECO:0000256" key="1">
    <source>
        <dbReference type="ARBA" id="ARBA00022737"/>
    </source>
</evidence>
<keyword evidence="1" id="KW-0677">Repeat</keyword>
<gene>
    <name evidence="4" type="ORF">A4W93_21405</name>
</gene>
<dbReference type="AlphaFoldDB" id="A0A1W6LDC0"/>
<dbReference type="PROSITE" id="PS50005">
    <property type="entry name" value="TPR"/>
    <property type="match status" value="2"/>
</dbReference>
<dbReference type="RefSeq" id="WP_099959957.1">
    <property type="nucleotide sequence ID" value="NZ_BSPR01000006.1"/>
</dbReference>
<protein>
    <submittedName>
        <fullName evidence="4">Uncharacterized protein</fullName>
    </submittedName>
</protein>
<dbReference type="OrthoDB" id="9814129at2"/>
<dbReference type="SUPFAM" id="SSF48452">
    <property type="entry name" value="TPR-like"/>
    <property type="match status" value="1"/>
</dbReference>
<dbReference type="Proteomes" id="UP000193427">
    <property type="component" value="Chromosome"/>
</dbReference>
<reference evidence="4 5" key="1">
    <citation type="submission" date="2016-04" db="EMBL/GenBank/DDBJ databases">
        <title>Complete genome sequence of natural rubber-degrading, novel Gram-negative bacterium, Rhizobacter gummiphilus strain NS21.</title>
        <authorList>
            <person name="Tabata M."/>
            <person name="Kasai D."/>
            <person name="Fukuda M."/>
        </authorList>
    </citation>
    <scope>NUCLEOTIDE SEQUENCE [LARGE SCALE GENOMIC DNA]</scope>
    <source>
        <strain evidence="4 5">NS21</strain>
    </source>
</reference>
<dbReference type="SMART" id="SM00028">
    <property type="entry name" value="TPR"/>
    <property type="match status" value="3"/>
</dbReference>
<dbReference type="Gene3D" id="1.25.40.10">
    <property type="entry name" value="Tetratricopeptide repeat domain"/>
    <property type="match status" value="2"/>
</dbReference>
<evidence type="ECO:0000313" key="5">
    <source>
        <dbReference type="Proteomes" id="UP000193427"/>
    </source>
</evidence>
<dbReference type="InterPro" id="IPR019734">
    <property type="entry name" value="TPR_rpt"/>
</dbReference>
<dbReference type="STRING" id="946333.A4W93_21405"/>
<evidence type="ECO:0000256" key="3">
    <source>
        <dbReference type="PROSITE-ProRule" id="PRU00339"/>
    </source>
</evidence>
<feature type="repeat" description="TPR" evidence="3">
    <location>
        <begin position="144"/>
        <end position="177"/>
    </location>
</feature>
<dbReference type="InterPro" id="IPR050498">
    <property type="entry name" value="Ycf3"/>
</dbReference>
<dbReference type="EMBL" id="CP015118">
    <property type="protein sequence ID" value="ARN22250.1"/>
    <property type="molecule type" value="Genomic_DNA"/>
</dbReference>
<accession>A0A1W6LDC0</accession>
<keyword evidence="5" id="KW-1185">Reference proteome</keyword>
<feature type="repeat" description="TPR" evidence="3">
    <location>
        <begin position="42"/>
        <end position="75"/>
    </location>
</feature>
<evidence type="ECO:0000313" key="4">
    <source>
        <dbReference type="EMBL" id="ARN22250.1"/>
    </source>
</evidence>
<sequence length="221" mass="23220">MTLNPLLRCVPVLALLGLAACSTVTVVEPAPPAQATPPAETAEALARRGHQLAEANRVDEAMAELSRALALDPRQQLALRDRAILLHAAGRQAEALADIKLAAELKPDDMRTVGALCVIRVAAERSDAGLADCDRALTLPGSKANAWTSKGQAQLLLGRHAEAVAAFNEALLVQANHMRALFGRGLARQAAGDTISGRIDMSLALKYLPGAGREYLGVKVS</sequence>